<proteinExistence type="predicted"/>
<gene>
    <name evidence="2" type="ORF">KIMH_10630</name>
</gene>
<organism evidence="2 3">
    <name type="scientific">Bombiscardovia apis</name>
    <dbReference type="NCBI Taxonomy" id="2932182"/>
    <lineage>
        <taxon>Bacteria</taxon>
        <taxon>Bacillati</taxon>
        <taxon>Actinomycetota</taxon>
        <taxon>Actinomycetes</taxon>
        <taxon>Bifidobacteriales</taxon>
        <taxon>Bifidobacteriaceae</taxon>
        <taxon>Bombiscardovia</taxon>
    </lineage>
</organism>
<keyword evidence="3" id="KW-1185">Reference proteome</keyword>
<dbReference type="Gene3D" id="3.10.400.10">
    <property type="entry name" value="Sulfate adenylyltransferase"/>
    <property type="match status" value="1"/>
</dbReference>
<protein>
    <recommendedName>
        <fullName evidence="1">ASCH domain-containing protein</fullName>
    </recommendedName>
</protein>
<dbReference type="PANTHER" id="PTHR39203">
    <property type="entry name" value="CYTOPLASMIC PROTEIN-RELATED"/>
    <property type="match status" value="1"/>
</dbReference>
<dbReference type="PIRSF" id="PIRSF021320">
    <property type="entry name" value="DUF984"/>
    <property type="match status" value="1"/>
</dbReference>
<dbReference type="SMART" id="SM01022">
    <property type="entry name" value="ASCH"/>
    <property type="match status" value="1"/>
</dbReference>
<sequence length="147" mass="16474">MSKDANWQDLPKAEFGFPGPLRNALVEAILTGRKTATTSLLAQYQLSGEPIESVGDRSVLVDSHEQPLAILETTQIKVVSLSSVDLRHAIDEGEGDKTIESWRIKHTAFWQCPEMRSKLRDPEFAVDDDTEVVLERFLVVSRIHTNS</sequence>
<evidence type="ECO:0000313" key="2">
    <source>
        <dbReference type="EMBL" id="BDR54952.1"/>
    </source>
</evidence>
<reference evidence="2 3" key="1">
    <citation type="journal article" date="2023" name="Microbiol. Spectr.">
        <title>Symbiosis of Carpenter Bees with Uncharacterized Lactic Acid Bacteria Showing NAD Auxotrophy.</title>
        <authorList>
            <person name="Kawasaki S."/>
            <person name="Ozawa K."/>
            <person name="Mori T."/>
            <person name="Yamamoto A."/>
            <person name="Ito M."/>
            <person name="Ohkuma M."/>
            <person name="Sakamoto M."/>
            <person name="Matsutani M."/>
        </authorList>
    </citation>
    <scope>NUCLEOTIDE SEQUENCE [LARGE SCALE GENOMIC DNA]</scope>
    <source>
        <strain evidence="2 3">KimH</strain>
    </source>
</reference>
<evidence type="ECO:0000259" key="1">
    <source>
        <dbReference type="SMART" id="SM01022"/>
    </source>
</evidence>
<dbReference type="InterPro" id="IPR009326">
    <property type="entry name" value="DUF984"/>
</dbReference>
<evidence type="ECO:0000313" key="3">
    <source>
        <dbReference type="Proteomes" id="UP001321748"/>
    </source>
</evidence>
<dbReference type="Proteomes" id="UP001321748">
    <property type="component" value="Chromosome"/>
</dbReference>
<dbReference type="Pfam" id="PF04266">
    <property type="entry name" value="ASCH"/>
    <property type="match status" value="1"/>
</dbReference>
<dbReference type="EMBL" id="AP026800">
    <property type="protein sequence ID" value="BDR54952.1"/>
    <property type="molecule type" value="Genomic_DNA"/>
</dbReference>
<dbReference type="RefSeq" id="WP_317642457.1">
    <property type="nucleotide sequence ID" value="NZ_AP026800.1"/>
</dbReference>
<accession>A0ABN6SI30</accession>
<dbReference type="SUPFAM" id="SSF88697">
    <property type="entry name" value="PUA domain-like"/>
    <property type="match status" value="1"/>
</dbReference>
<dbReference type="InterPro" id="IPR015947">
    <property type="entry name" value="PUA-like_sf"/>
</dbReference>
<dbReference type="PANTHER" id="PTHR39203:SF1">
    <property type="entry name" value="CYTOPLASMIC PROTEIN"/>
    <property type="match status" value="1"/>
</dbReference>
<feature type="domain" description="ASCH" evidence="1">
    <location>
        <begin position="15"/>
        <end position="141"/>
    </location>
</feature>
<dbReference type="InterPro" id="IPR007374">
    <property type="entry name" value="ASCH_domain"/>
</dbReference>
<name>A0ABN6SI30_9BIFI</name>